<proteinExistence type="predicted"/>
<protein>
    <recommendedName>
        <fullName evidence="7">RRM domain-containing protein</fullName>
    </recommendedName>
</protein>
<feature type="domain" description="RRM" evidence="7">
    <location>
        <begin position="266"/>
        <end position="351"/>
    </location>
</feature>
<dbReference type="CDD" id="cd12416">
    <property type="entry name" value="RRM4_RBM28_like"/>
    <property type="match status" value="1"/>
</dbReference>
<reference evidence="8" key="2">
    <citation type="submission" date="2017-10" db="EMBL/GenBank/DDBJ databases">
        <title>Ladona fulva Genome sequencing and assembly.</title>
        <authorList>
            <person name="Murali S."/>
            <person name="Richards S."/>
            <person name="Bandaranaike D."/>
            <person name="Bellair M."/>
            <person name="Blankenburg K."/>
            <person name="Chao H."/>
            <person name="Dinh H."/>
            <person name="Doddapaneni H."/>
            <person name="Dugan-Rocha S."/>
            <person name="Elkadiri S."/>
            <person name="Gnanaolivu R."/>
            <person name="Hernandez B."/>
            <person name="Skinner E."/>
            <person name="Javaid M."/>
            <person name="Lee S."/>
            <person name="Li M."/>
            <person name="Ming W."/>
            <person name="Munidasa M."/>
            <person name="Muniz J."/>
            <person name="Nguyen L."/>
            <person name="Hughes D."/>
            <person name="Osuji N."/>
            <person name="Pu L.-L."/>
            <person name="Puazo M."/>
            <person name="Qu C."/>
            <person name="Quiroz J."/>
            <person name="Raj R."/>
            <person name="Weissenberger G."/>
            <person name="Xin Y."/>
            <person name="Zou X."/>
            <person name="Han Y."/>
            <person name="Worley K."/>
            <person name="Muzny D."/>
            <person name="Gibbs R."/>
        </authorList>
    </citation>
    <scope>NUCLEOTIDE SEQUENCE</scope>
    <source>
        <strain evidence="8">Sampled in the wild</strain>
    </source>
</reference>
<dbReference type="PROSITE" id="PS50102">
    <property type="entry name" value="RRM"/>
    <property type="match status" value="3"/>
</dbReference>
<feature type="compositionally biased region" description="Basic residues" evidence="6">
    <location>
        <begin position="9"/>
        <end position="30"/>
    </location>
</feature>
<dbReference type="OrthoDB" id="3945418at2759"/>
<evidence type="ECO:0000256" key="4">
    <source>
        <dbReference type="ARBA" id="ARBA00023242"/>
    </source>
</evidence>
<dbReference type="SMART" id="SM00361">
    <property type="entry name" value="RRM_1"/>
    <property type="match status" value="2"/>
</dbReference>
<comment type="subcellular location">
    <subcellularLocation>
        <location evidence="1">Nucleus</location>
    </subcellularLocation>
</comment>
<dbReference type="InterPro" id="IPR000504">
    <property type="entry name" value="RRM_dom"/>
</dbReference>
<dbReference type="CDD" id="cd12414">
    <property type="entry name" value="RRM2_RBM28_like"/>
    <property type="match status" value="1"/>
</dbReference>
<dbReference type="PANTHER" id="PTHR48039:SF5">
    <property type="entry name" value="RNA-BINDING PROTEIN 28"/>
    <property type="match status" value="1"/>
</dbReference>
<dbReference type="InterPro" id="IPR051945">
    <property type="entry name" value="RRM_MRD1_RNA_proc_ribogen"/>
</dbReference>
<dbReference type="SMART" id="SM00360">
    <property type="entry name" value="RRM"/>
    <property type="match status" value="3"/>
</dbReference>
<feature type="domain" description="RRM" evidence="7">
    <location>
        <begin position="414"/>
        <end position="522"/>
    </location>
</feature>
<feature type="region of interest" description="Disordered" evidence="6">
    <location>
        <begin position="1"/>
        <end position="83"/>
    </location>
</feature>
<gene>
    <name evidence="8" type="ORF">J437_LFUL000005</name>
</gene>
<reference evidence="8" key="1">
    <citation type="submission" date="2013-04" db="EMBL/GenBank/DDBJ databases">
        <authorList>
            <person name="Qu J."/>
            <person name="Murali S.C."/>
            <person name="Bandaranaike D."/>
            <person name="Bellair M."/>
            <person name="Blankenburg K."/>
            <person name="Chao H."/>
            <person name="Dinh H."/>
            <person name="Doddapaneni H."/>
            <person name="Downs B."/>
            <person name="Dugan-Rocha S."/>
            <person name="Elkadiri S."/>
            <person name="Gnanaolivu R.D."/>
            <person name="Hernandez B."/>
            <person name="Javaid M."/>
            <person name="Jayaseelan J.C."/>
            <person name="Lee S."/>
            <person name="Li M."/>
            <person name="Ming W."/>
            <person name="Munidasa M."/>
            <person name="Muniz J."/>
            <person name="Nguyen L."/>
            <person name="Ongeri F."/>
            <person name="Osuji N."/>
            <person name="Pu L.-L."/>
            <person name="Puazo M."/>
            <person name="Qu C."/>
            <person name="Quiroz J."/>
            <person name="Raj R."/>
            <person name="Weissenberger G."/>
            <person name="Xin Y."/>
            <person name="Zou X."/>
            <person name="Han Y."/>
            <person name="Richards S."/>
            <person name="Worley K."/>
            <person name="Muzny D."/>
            <person name="Gibbs R."/>
        </authorList>
    </citation>
    <scope>NUCLEOTIDE SEQUENCE</scope>
    <source>
        <strain evidence="8">Sampled in the wild</strain>
    </source>
</reference>
<dbReference type="InterPro" id="IPR003954">
    <property type="entry name" value="RRM_euk-type"/>
</dbReference>
<dbReference type="GO" id="GO:0003729">
    <property type="term" value="F:mRNA binding"/>
    <property type="evidence" value="ECO:0007669"/>
    <property type="project" value="TreeGrafter"/>
</dbReference>
<evidence type="ECO:0000256" key="3">
    <source>
        <dbReference type="ARBA" id="ARBA00022884"/>
    </source>
</evidence>
<feature type="compositionally biased region" description="Basic and acidic residues" evidence="6">
    <location>
        <begin position="61"/>
        <end position="83"/>
    </location>
</feature>
<feature type="region of interest" description="Disordered" evidence="6">
    <location>
        <begin position="516"/>
        <end position="635"/>
    </location>
</feature>
<accession>A0A8K0K2Z8</accession>
<feature type="domain" description="RRM" evidence="7">
    <location>
        <begin position="91"/>
        <end position="168"/>
    </location>
</feature>
<comment type="caution">
    <text evidence="8">The sequence shown here is derived from an EMBL/GenBank/DDBJ whole genome shotgun (WGS) entry which is preliminary data.</text>
</comment>
<dbReference type="Gene3D" id="3.30.70.330">
    <property type="match status" value="3"/>
</dbReference>
<dbReference type="EMBL" id="KZ308222">
    <property type="protein sequence ID" value="KAG8225028.1"/>
    <property type="molecule type" value="Genomic_DNA"/>
</dbReference>
<evidence type="ECO:0000256" key="1">
    <source>
        <dbReference type="ARBA" id="ARBA00004123"/>
    </source>
</evidence>
<feature type="non-terminal residue" evidence="8">
    <location>
        <position position="1"/>
    </location>
</feature>
<dbReference type="PANTHER" id="PTHR48039">
    <property type="entry name" value="RNA-BINDING MOTIF PROTEIN 14B"/>
    <property type="match status" value="1"/>
</dbReference>
<evidence type="ECO:0000256" key="2">
    <source>
        <dbReference type="ARBA" id="ARBA00022737"/>
    </source>
</evidence>
<dbReference type="SUPFAM" id="SSF54928">
    <property type="entry name" value="RNA-binding domain, RBD"/>
    <property type="match status" value="2"/>
</dbReference>
<dbReference type="InterPro" id="IPR012677">
    <property type="entry name" value="Nucleotide-bd_a/b_plait_sf"/>
</dbReference>
<keyword evidence="3 5" id="KW-0694">RNA-binding</keyword>
<dbReference type="Pfam" id="PF00076">
    <property type="entry name" value="RRM_1"/>
    <property type="match status" value="3"/>
</dbReference>
<dbReference type="AlphaFoldDB" id="A0A8K0K2Z8"/>
<dbReference type="InterPro" id="IPR035979">
    <property type="entry name" value="RBD_domain_sf"/>
</dbReference>
<feature type="compositionally biased region" description="Polar residues" evidence="6">
    <location>
        <begin position="519"/>
        <end position="532"/>
    </location>
</feature>
<dbReference type="FunFam" id="3.30.70.330:FF:000182">
    <property type="entry name" value="RNA-binding motif protein 28"/>
    <property type="match status" value="1"/>
</dbReference>
<feature type="compositionally biased region" description="Basic residues" evidence="6">
    <location>
        <begin position="592"/>
        <end position="603"/>
    </location>
</feature>
<evidence type="ECO:0000256" key="5">
    <source>
        <dbReference type="PROSITE-ProRule" id="PRU00176"/>
    </source>
</evidence>
<keyword evidence="9" id="KW-1185">Reference proteome</keyword>
<feature type="compositionally biased region" description="Acidic residues" evidence="6">
    <location>
        <begin position="196"/>
        <end position="216"/>
    </location>
</feature>
<evidence type="ECO:0000256" key="6">
    <source>
        <dbReference type="SAM" id="MobiDB-lite"/>
    </source>
</evidence>
<evidence type="ECO:0000259" key="7">
    <source>
        <dbReference type="PROSITE" id="PS50102"/>
    </source>
</evidence>
<keyword evidence="2" id="KW-0677">Repeat</keyword>
<organism evidence="8 9">
    <name type="scientific">Ladona fulva</name>
    <name type="common">Scarce chaser dragonfly</name>
    <name type="synonym">Libellula fulva</name>
    <dbReference type="NCBI Taxonomy" id="123851"/>
    <lineage>
        <taxon>Eukaryota</taxon>
        <taxon>Metazoa</taxon>
        <taxon>Ecdysozoa</taxon>
        <taxon>Arthropoda</taxon>
        <taxon>Hexapoda</taxon>
        <taxon>Insecta</taxon>
        <taxon>Pterygota</taxon>
        <taxon>Palaeoptera</taxon>
        <taxon>Odonata</taxon>
        <taxon>Epiprocta</taxon>
        <taxon>Anisoptera</taxon>
        <taxon>Libelluloidea</taxon>
        <taxon>Libellulidae</taxon>
        <taxon>Ladona</taxon>
    </lineage>
</organism>
<feature type="region of interest" description="Disordered" evidence="6">
    <location>
        <begin position="183"/>
        <end position="258"/>
    </location>
</feature>
<sequence>MRLNLVIRKMPHKGKSSHRSKTIKKKRKKPSLAQKSTLKQAVKDAISEGKLVPRNKSSKPVKKEKISPDEDNEQKPKVDGKVDPRFRRKHGRVIIRNLPFQVTDENLRKYLEKYGPIEEINILRKPDGKLVGCGFVQFASKKKAGQAITECNAQPFLGRPIIFDWALPKEVFITNYQVTTTKVSKDDPKDEVKVENEDEVEDIKEENEGDDKEDNENGSLSVDESLDENEEEDKPKLLNKKGQAEMRKSFTNQQKPATNYKDEEGCTVFLKNVSFQTTNEELKEFMEKFGPVHYALICKDPLTDHSRGTAFVKFKNKESADKCLSAETEELILDGSSIAVMQALSREEAKRKVDEGKEKGPKDARNLYLAKEGVIIAGTKAAKGVSVNDMAKRLKLEQWKTQILKNLKMFVSRYRLVVQNLPPAYTDKQLKKLFLKHAGPGAIIKEAKVMRDLKNIQSDGLGKSREYAFISFTKHEHALAALRNINNNPDIFKPDKRPIVAFSIENKDILNAKQKRLQKSQAMNPLFQQKQKSLGDESKTGGKGKGRRAAMGSSQNTDSEELPSYGGLTSKPGPTKLRAKHKLKDQLQLHVSKIKQDKKKKKVLQQLPKLRKVSDSHGQASKEKNLKRKSNVEDASFLKLVNKYKTKLASVPQK</sequence>
<name>A0A8K0K2Z8_LADFU</name>
<keyword evidence="4" id="KW-0539">Nucleus</keyword>
<evidence type="ECO:0000313" key="8">
    <source>
        <dbReference type="EMBL" id="KAG8225028.1"/>
    </source>
</evidence>
<dbReference type="Proteomes" id="UP000792457">
    <property type="component" value="Unassembled WGS sequence"/>
</dbReference>
<feature type="compositionally biased region" description="Basic and acidic residues" evidence="6">
    <location>
        <begin position="612"/>
        <end position="624"/>
    </location>
</feature>
<evidence type="ECO:0000313" key="9">
    <source>
        <dbReference type="Proteomes" id="UP000792457"/>
    </source>
</evidence>
<feature type="compositionally biased region" description="Basic and acidic residues" evidence="6">
    <location>
        <begin position="183"/>
        <end position="195"/>
    </location>
</feature>
<dbReference type="GO" id="GO:0005730">
    <property type="term" value="C:nucleolus"/>
    <property type="evidence" value="ECO:0007669"/>
    <property type="project" value="TreeGrafter"/>
</dbReference>